<dbReference type="AlphaFoldDB" id="A9UTQ3"/>
<organism evidence="2 3">
    <name type="scientific">Monosiga brevicollis</name>
    <name type="common">Choanoflagellate</name>
    <dbReference type="NCBI Taxonomy" id="81824"/>
    <lineage>
        <taxon>Eukaryota</taxon>
        <taxon>Choanoflagellata</taxon>
        <taxon>Craspedida</taxon>
        <taxon>Salpingoecidae</taxon>
        <taxon>Monosiga</taxon>
    </lineage>
</organism>
<dbReference type="RefSeq" id="XP_001743952.1">
    <property type="nucleotide sequence ID" value="XM_001743900.1"/>
</dbReference>
<feature type="compositionally biased region" description="Acidic residues" evidence="1">
    <location>
        <begin position="43"/>
        <end position="52"/>
    </location>
</feature>
<gene>
    <name evidence="2" type="ORF">MONBRDRAFT_6388</name>
</gene>
<name>A9UTQ3_MONBE</name>
<evidence type="ECO:0000313" key="2">
    <source>
        <dbReference type="EMBL" id="EDQ91530.1"/>
    </source>
</evidence>
<dbReference type="KEGG" id="mbr:MONBRDRAFT_6388"/>
<accession>A9UTQ3</accession>
<keyword evidence="3" id="KW-1185">Reference proteome</keyword>
<feature type="compositionally biased region" description="Acidic residues" evidence="1">
    <location>
        <begin position="16"/>
        <end position="29"/>
    </location>
</feature>
<evidence type="ECO:0000256" key="1">
    <source>
        <dbReference type="SAM" id="MobiDB-lite"/>
    </source>
</evidence>
<dbReference type="OMA" id="VEDNAHQ"/>
<dbReference type="Proteomes" id="UP000001357">
    <property type="component" value="Unassembled WGS sequence"/>
</dbReference>
<dbReference type="PANTHER" id="PTHR31833:SF2">
    <property type="entry name" value="UPF0690 PROTEIN C1ORF52"/>
    <property type="match status" value="1"/>
</dbReference>
<dbReference type="InParanoid" id="A9UTQ3"/>
<feature type="compositionally biased region" description="Basic and acidic residues" evidence="1">
    <location>
        <begin position="58"/>
        <end position="68"/>
    </location>
</feature>
<feature type="region of interest" description="Disordered" evidence="1">
    <location>
        <begin position="170"/>
        <end position="235"/>
    </location>
</feature>
<dbReference type="EMBL" id="CH991545">
    <property type="protein sequence ID" value="EDQ91530.1"/>
    <property type="molecule type" value="Genomic_DNA"/>
</dbReference>
<feature type="region of interest" description="Disordered" evidence="1">
    <location>
        <begin position="1"/>
        <end position="93"/>
    </location>
</feature>
<sequence>MATRSMAAAKAVDHVEVEEEEEEEEEEGGDLGLGFFGNVDNVDLSDSDDEDSAGNGEGEGKRAKRGDDGEPAPALPGVDELLAGRQSGPSYLDTRGLYAGRHVETFDTRIEPKAKVFVKRAPSAKRVQEKAERAQAMAAKNSGLVNEITAAAQAMSSTYQYHKVEPEDEEYRAYMVKDDDSEDKAGHDSSRKASNFNSKEKRKRDLGQTSRGKSYVEEEKRLLRQQSAQGGYGFD</sequence>
<proteinExistence type="predicted"/>
<dbReference type="GeneID" id="5888982"/>
<feature type="compositionally biased region" description="Basic and acidic residues" evidence="1">
    <location>
        <begin position="171"/>
        <end position="191"/>
    </location>
</feature>
<reference evidence="2 3" key="1">
    <citation type="journal article" date="2008" name="Nature">
        <title>The genome of the choanoflagellate Monosiga brevicollis and the origin of metazoans.</title>
        <authorList>
            <consortium name="JGI Sequencing"/>
            <person name="King N."/>
            <person name="Westbrook M.J."/>
            <person name="Young S.L."/>
            <person name="Kuo A."/>
            <person name="Abedin M."/>
            <person name="Chapman J."/>
            <person name="Fairclough S."/>
            <person name="Hellsten U."/>
            <person name="Isogai Y."/>
            <person name="Letunic I."/>
            <person name="Marr M."/>
            <person name="Pincus D."/>
            <person name="Putnam N."/>
            <person name="Rokas A."/>
            <person name="Wright K.J."/>
            <person name="Zuzow R."/>
            <person name="Dirks W."/>
            <person name="Good M."/>
            <person name="Goodstein D."/>
            <person name="Lemons D."/>
            <person name="Li W."/>
            <person name="Lyons J.B."/>
            <person name="Morris A."/>
            <person name="Nichols S."/>
            <person name="Richter D.J."/>
            <person name="Salamov A."/>
            <person name="Bork P."/>
            <person name="Lim W.A."/>
            <person name="Manning G."/>
            <person name="Miller W.T."/>
            <person name="McGinnis W."/>
            <person name="Shapiro H."/>
            <person name="Tjian R."/>
            <person name="Grigoriev I.V."/>
            <person name="Rokhsar D."/>
        </authorList>
    </citation>
    <scope>NUCLEOTIDE SEQUENCE [LARGE SCALE GENOMIC DNA]</scope>
    <source>
        <strain evidence="3">MX1 / ATCC 50154</strain>
    </source>
</reference>
<dbReference type="PANTHER" id="PTHR31833">
    <property type="entry name" value="UPF0690 PROTEIN C1ORF52"/>
    <property type="match status" value="1"/>
</dbReference>
<protein>
    <submittedName>
        <fullName evidence="2">Uncharacterized protein</fullName>
    </submittedName>
</protein>
<evidence type="ECO:0000313" key="3">
    <source>
        <dbReference type="Proteomes" id="UP000001357"/>
    </source>
</evidence>